<evidence type="ECO:0000313" key="2">
    <source>
        <dbReference type="Proteomes" id="UP000244855"/>
    </source>
</evidence>
<evidence type="ECO:0000313" key="1">
    <source>
        <dbReference type="EMBL" id="PVH92385.1"/>
    </source>
</evidence>
<name>A0A2V1D309_9PLEO</name>
<protein>
    <submittedName>
        <fullName evidence="1">Uncharacterized protein</fullName>
    </submittedName>
</protein>
<dbReference type="AlphaFoldDB" id="A0A2V1D309"/>
<proteinExistence type="predicted"/>
<dbReference type="Proteomes" id="UP000244855">
    <property type="component" value="Unassembled WGS sequence"/>
</dbReference>
<sequence>MELTRKSLLLGAYKVNVSSLLQTKLTMKKCAPEQPRRQVATWLSVLSQYTQDEPDKNLTTPEGVEKCIESATMSEQCMALLGNMFTSYGVCDAEDKGISTDFTVDENRAELMQLSNNRNWPIAPNKASPKPPSVWALGGQFPEVLHILGCSWDGVGQYPSLMSAPLVSRLPSLYCHEVNELFTEIDVCLRCLKRVRLPQLMKYEFLKDEVAAVIPMYRWPAVCLRDYALSPDATKWYYDYLCSVEYDCFEAKQEFRLSIPFLVGLSMLRALEEEESNPPAVNTCPLHRYDTYIYQRVLWTMPLARLCGIVPSACCEKNFWGLLRENILLWLAGNLEEKLNNDRDLAERVLTVPVINRSRIKSDSSL</sequence>
<accession>A0A2V1D309</accession>
<dbReference type="EMBL" id="KZ805688">
    <property type="protein sequence ID" value="PVH92385.1"/>
    <property type="molecule type" value="Genomic_DNA"/>
</dbReference>
<reference evidence="1 2" key="1">
    <citation type="journal article" date="2018" name="Sci. Rep.">
        <title>Comparative genomics provides insights into the lifestyle and reveals functional heterogeneity of dark septate endophytic fungi.</title>
        <authorList>
            <person name="Knapp D.G."/>
            <person name="Nemeth J.B."/>
            <person name="Barry K."/>
            <person name="Hainaut M."/>
            <person name="Henrissat B."/>
            <person name="Johnson J."/>
            <person name="Kuo A."/>
            <person name="Lim J.H.P."/>
            <person name="Lipzen A."/>
            <person name="Nolan M."/>
            <person name="Ohm R.A."/>
            <person name="Tamas L."/>
            <person name="Grigoriev I.V."/>
            <person name="Spatafora J.W."/>
            <person name="Nagy L.G."/>
            <person name="Kovacs G.M."/>
        </authorList>
    </citation>
    <scope>NUCLEOTIDE SEQUENCE [LARGE SCALE GENOMIC DNA]</scope>
    <source>
        <strain evidence="1 2">DSE2036</strain>
    </source>
</reference>
<keyword evidence="2" id="KW-1185">Reference proteome</keyword>
<gene>
    <name evidence="1" type="ORF">DM02DRAFT_663001</name>
</gene>
<organism evidence="1 2">
    <name type="scientific">Periconia macrospinosa</name>
    <dbReference type="NCBI Taxonomy" id="97972"/>
    <lineage>
        <taxon>Eukaryota</taxon>
        <taxon>Fungi</taxon>
        <taxon>Dikarya</taxon>
        <taxon>Ascomycota</taxon>
        <taxon>Pezizomycotina</taxon>
        <taxon>Dothideomycetes</taxon>
        <taxon>Pleosporomycetidae</taxon>
        <taxon>Pleosporales</taxon>
        <taxon>Massarineae</taxon>
        <taxon>Periconiaceae</taxon>
        <taxon>Periconia</taxon>
    </lineage>
</organism>